<dbReference type="Proteomes" id="UP000177907">
    <property type="component" value="Unassembled WGS sequence"/>
</dbReference>
<proteinExistence type="predicted"/>
<dbReference type="STRING" id="1798704.A3J93_03270"/>
<name>A0A1F6NUB6_9BACT</name>
<protein>
    <submittedName>
        <fullName evidence="3">Cupin</fullName>
    </submittedName>
</protein>
<dbReference type="InterPro" id="IPR013096">
    <property type="entry name" value="Cupin_2"/>
</dbReference>
<gene>
    <name evidence="3" type="ORF">A3J93_03270</name>
</gene>
<sequence>MKGYVVNLEKLTQENENFRRVLYTAPHCQLVLMSLLPGEEIGAETHHDHDQFIRVETGTGRAFLSGVEYPLADGSAVVIPAGTLHNIVNTSATDKMKLYTLYSPPEHRDGVVHKTKPTPETPEEHFDGKTTE</sequence>
<dbReference type="PANTHER" id="PTHR43346:SF1">
    <property type="entry name" value="QUERCETIN 2,3-DIOXYGENASE-RELATED"/>
    <property type="match status" value="1"/>
</dbReference>
<reference evidence="3 4" key="1">
    <citation type="journal article" date="2016" name="Nat. Commun.">
        <title>Thousands of microbial genomes shed light on interconnected biogeochemical processes in an aquifer system.</title>
        <authorList>
            <person name="Anantharaman K."/>
            <person name="Brown C.T."/>
            <person name="Hug L.A."/>
            <person name="Sharon I."/>
            <person name="Castelle C.J."/>
            <person name="Probst A.J."/>
            <person name="Thomas B.C."/>
            <person name="Singh A."/>
            <person name="Wilkins M.J."/>
            <person name="Karaoz U."/>
            <person name="Brodie E.L."/>
            <person name="Williams K.H."/>
            <person name="Hubbard S.S."/>
            <person name="Banfield J.F."/>
        </authorList>
    </citation>
    <scope>NUCLEOTIDE SEQUENCE [LARGE SCALE GENOMIC DNA]</scope>
</reference>
<evidence type="ECO:0000313" key="3">
    <source>
        <dbReference type="EMBL" id="OGH87522.1"/>
    </source>
</evidence>
<evidence type="ECO:0000259" key="2">
    <source>
        <dbReference type="Pfam" id="PF07883"/>
    </source>
</evidence>
<dbReference type="PANTHER" id="PTHR43346">
    <property type="entry name" value="LIGAND BINDING DOMAIN PROTEIN, PUTATIVE (AFU_ORTHOLOGUE AFUA_6G14370)-RELATED"/>
    <property type="match status" value="1"/>
</dbReference>
<feature type="region of interest" description="Disordered" evidence="1">
    <location>
        <begin position="105"/>
        <end position="132"/>
    </location>
</feature>
<dbReference type="InterPro" id="IPR014710">
    <property type="entry name" value="RmlC-like_jellyroll"/>
</dbReference>
<dbReference type="AlphaFoldDB" id="A0A1F6NUB6"/>
<comment type="caution">
    <text evidence="3">The sequence shown here is derived from an EMBL/GenBank/DDBJ whole genome shotgun (WGS) entry which is preliminary data.</text>
</comment>
<dbReference type="EMBL" id="MFQZ01000010">
    <property type="protein sequence ID" value="OGH87522.1"/>
    <property type="molecule type" value="Genomic_DNA"/>
</dbReference>
<dbReference type="InterPro" id="IPR011051">
    <property type="entry name" value="RmlC_Cupin_sf"/>
</dbReference>
<evidence type="ECO:0000313" key="4">
    <source>
        <dbReference type="Proteomes" id="UP000177907"/>
    </source>
</evidence>
<dbReference type="InterPro" id="IPR052538">
    <property type="entry name" value="Flavonoid_dioxygenase-like"/>
</dbReference>
<dbReference type="Pfam" id="PF07883">
    <property type="entry name" value="Cupin_2"/>
    <property type="match status" value="1"/>
</dbReference>
<organism evidence="3 4">
    <name type="scientific">Candidatus Magasanikbacteria bacterium RIFOXYC2_FULL_42_28</name>
    <dbReference type="NCBI Taxonomy" id="1798704"/>
    <lineage>
        <taxon>Bacteria</taxon>
        <taxon>Candidatus Magasanikiibacteriota</taxon>
    </lineage>
</organism>
<dbReference type="SUPFAM" id="SSF51182">
    <property type="entry name" value="RmlC-like cupins"/>
    <property type="match status" value="1"/>
</dbReference>
<dbReference type="Gene3D" id="2.60.120.10">
    <property type="entry name" value="Jelly Rolls"/>
    <property type="match status" value="1"/>
</dbReference>
<dbReference type="CDD" id="cd02223">
    <property type="entry name" value="cupin_Bh2720-like"/>
    <property type="match status" value="1"/>
</dbReference>
<evidence type="ECO:0000256" key="1">
    <source>
        <dbReference type="SAM" id="MobiDB-lite"/>
    </source>
</evidence>
<feature type="domain" description="Cupin type-2" evidence="2">
    <location>
        <begin position="32"/>
        <end position="100"/>
    </location>
</feature>
<accession>A0A1F6NUB6</accession>
<feature type="compositionally biased region" description="Basic and acidic residues" evidence="1">
    <location>
        <begin position="122"/>
        <end position="132"/>
    </location>
</feature>